<dbReference type="PANTHER" id="PTHR36117">
    <property type="entry name" value="4-HYDROXYPHENYLACETATE 3-MONOOXYGENASE-RELATED"/>
    <property type="match status" value="1"/>
</dbReference>
<dbReference type="InterPro" id="IPR024674">
    <property type="entry name" value="HpaB/PvcC/4-BUDH_N"/>
</dbReference>
<dbReference type="SUPFAM" id="SSF56645">
    <property type="entry name" value="Acyl-CoA dehydrogenase NM domain-like"/>
    <property type="match status" value="1"/>
</dbReference>
<proteinExistence type="predicted"/>
<dbReference type="Pfam" id="PF03241">
    <property type="entry name" value="HpaB"/>
    <property type="match status" value="1"/>
</dbReference>
<dbReference type="InterPro" id="IPR046373">
    <property type="entry name" value="Acyl-CoA_Oxase/DH_mid-dom_sf"/>
</dbReference>
<keyword evidence="3" id="KW-0560">Oxidoreductase</keyword>
<dbReference type="InterPro" id="IPR004925">
    <property type="entry name" value="HpaB/PvcC/4-BUDH"/>
</dbReference>
<dbReference type="RefSeq" id="WP_378302683.1">
    <property type="nucleotide sequence ID" value="NZ_JBHUKS010000006.1"/>
</dbReference>
<organism evidence="6 7">
    <name type="scientific">Amycolatopsis silviterrae</name>
    <dbReference type="NCBI Taxonomy" id="1656914"/>
    <lineage>
        <taxon>Bacteria</taxon>
        <taxon>Bacillati</taxon>
        <taxon>Actinomycetota</taxon>
        <taxon>Actinomycetes</taxon>
        <taxon>Pseudonocardiales</taxon>
        <taxon>Pseudonocardiaceae</taxon>
        <taxon>Amycolatopsis</taxon>
    </lineage>
</organism>
<accession>A0ABW5H382</accession>
<keyword evidence="1" id="KW-0285">Flavoprotein</keyword>
<keyword evidence="7" id="KW-1185">Reference proteome</keyword>
<evidence type="ECO:0000313" key="6">
    <source>
        <dbReference type="EMBL" id="MFD2467712.1"/>
    </source>
</evidence>
<sequence>MSNARSGKQYLADLRDGREVLINGGRVPDVTRHSALRGSAHSVAALLDLHNDTESGLMTTCAETGERIPWSYALADEAAGVTARGKSFDTIARATAGLMGRTPDFLATLLASWYARSDVFGPRFAENVRAYCRHARRYNLCHTHAISDPPGDRYLKDTGEPLAVRKVGETGEGIVVRGMKMLATLAPLADALLVYPFRPLTGDDAAMALAFVLPVDTPGLRLLCRDPFARGQKPFDAPLSERFDEMDALCVFDDVVVPWDHVFLDGDVDLANTMRAETAMTTYQWHQSSVRAAVKAELLLGVASLLARASGRDRQPAARVMLGEMAAMTEALRALVTTAEHAAAPGPSGHYIPGTVPLGSSAVLGSMFFPRFAEFLHLIGSSGLIMAPSEEDLSGPAGSLLRAYFTGDALSVDEHAASLRLASELAVGGFGGRQLLYERFYLGPPDVLKERLFAMTDRERVERYARSWLVLPGDE</sequence>
<dbReference type="Gene3D" id="1.20.140.10">
    <property type="entry name" value="Butyryl-CoA Dehydrogenase, subunit A, domain 3"/>
    <property type="match status" value="1"/>
</dbReference>
<dbReference type="PIRSF" id="PIRSF000331">
    <property type="entry name" value="HpaA_HpaB"/>
    <property type="match status" value="1"/>
</dbReference>
<evidence type="ECO:0000256" key="2">
    <source>
        <dbReference type="ARBA" id="ARBA00022827"/>
    </source>
</evidence>
<evidence type="ECO:0000259" key="4">
    <source>
        <dbReference type="Pfam" id="PF03241"/>
    </source>
</evidence>
<dbReference type="InterPro" id="IPR024719">
    <property type="entry name" value="HpaB/PvcC/4-BUDH_C"/>
</dbReference>
<evidence type="ECO:0000259" key="5">
    <source>
        <dbReference type="Pfam" id="PF11794"/>
    </source>
</evidence>
<keyword evidence="2" id="KW-0274">FAD</keyword>
<feature type="domain" description="HpaB/PvcC/4-BUDH N-terminal" evidence="5">
    <location>
        <begin position="7"/>
        <end position="264"/>
    </location>
</feature>
<name>A0ABW5H382_9PSEU</name>
<dbReference type="SUPFAM" id="SSF47203">
    <property type="entry name" value="Acyl-CoA dehydrogenase C-terminal domain-like"/>
    <property type="match status" value="1"/>
</dbReference>
<dbReference type="Gene3D" id="2.40.110.10">
    <property type="entry name" value="Butyryl-CoA Dehydrogenase, subunit A, domain 2"/>
    <property type="match status" value="1"/>
</dbReference>
<protein>
    <submittedName>
        <fullName evidence="6">4-hydroxyphenylacetate 3-hydroxylase family protein</fullName>
    </submittedName>
</protein>
<feature type="domain" description="HpaB/PvcC/4-BUDH C-terminal" evidence="4">
    <location>
        <begin position="271"/>
        <end position="469"/>
    </location>
</feature>
<dbReference type="Gene3D" id="1.10.3140.10">
    <property type="entry name" value="4-hydroxybutyryl-coa dehydratase, domain 1"/>
    <property type="match status" value="1"/>
</dbReference>
<reference evidence="7" key="1">
    <citation type="journal article" date="2019" name="Int. J. Syst. Evol. Microbiol.">
        <title>The Global Catalogue of Microorganisms (GCM) 10K type strain sequencing project: providing services to taxonomists for standard genome sequencing and annotation.</title>
        <authorList>
            <consortium name="The Broad Institute Genomics Platform"/>
            <consortium name="The Broad Institute Genome Sequencing Center for Infectious Disease"/>
            <person name="Wu L."/>
            <person name="Ma J."/>
        </authorList>
    </citation>
    <scope>NUCLEOTIDE SEQUENCE [LARGE SCALE GENOMIC DNA]</scope>
    <source>
        <strain evidence="7">CGMCC 4.7641</strain>
    </source>
</reference>
<dbReference type="Pfam" id="PF11794">
    <property type="entry name" value="HpaB_N"/>
    <property type="match status" value="1"/>
</dbReference>
<gene>
    <name evidence="6" type="ORF">ACFSVL_09930</name>
</gene>
<dbReference type="EMBL" id="JBHUKS010000006">
    <property type="protein sequence ID" value="MFD2467712.1"/>
    <property type="molecule type" value="Genomic_DNA"/>
</dbReference>
<evidence type="ECO:0000256" key="3">
    <source>
        <dbReference type="ARBA" id="ARBA00023002"/>
    </source>
</evidence>
<evidence type="ECO:0000256" key="1">
    <source>
        <dbReference type="ARBA" id="ARBA00022630"/>
    </source>
</evidence>
<dbReference type="InterPro" id="IPR009100">
    <property type="entry name" value="AcylCoA_DH/oxidase_NM_dom_sf"/>
</dbReference>
<comment type="caution">
    <text evidence="6">The sequence shown here is derived from an EMBL/GenBank/DDBJ whole genome shotgun (WGS) entry which is preliminary data.</text>
</comment>
<dbReference type="PANTHER" id="PTHR36117:SF3">
    <property type="entry name" value="4-HYDROXYPHENYLACETATE 3-MONOOXYGENASE-RELATED"/>
    <property type="match status" value="1"/>
</dbReference>
<evidence type="ECO:0000313" key="7">
    <source>
        <dbReference type="Proteomes" id="UP001597483"/>
    </source>
</evidence>
<dbReference type="InterPro" id="IPR036250">
    <property type="entry name" value="AcylCo_DH-like_C"/>
</dbReference>
<dbReference type="Proteomes" id="UP001597483">
    <property type="component" value="Unassembled WGS sequence"/>
</dbReference>